<dbReference type="OrthoDB" id="3533587at2"/>
<feature type="transmembrane region" description="Helical" evidence="2">
    <location>
        <begin position="633"/>
        <end position="650"/>
    </location>
</feature>
<feature type="domain" description="DUF222" evidence="3">
    <location>
        <begin position="53"/>
        <end position="247"/>
    </location>
</feature>
<keyword evidence="2" id="KW-0472">Membrane</keyword>
<evidence type="ECO:0000256" key="2">
    <source>
        <dbReference type="SAM" id="Phobius"/>
    </source>
</evidence>
<gene>
    <name evidence="4" type="ORF">E1284_24975</name>
</gene>
<evidence type="ECO:0000256" key="1">
    <source>
        <dbReference type="SAM" id="MobiDB-lite"/>
    </source>
</evidence>
<dbReference type="AlphaFoldDB" id="A0A4R4NXC6"/>
<keyword evidence="2" id="KW-1133">Transmembrane helix</keyword>
<comment type="caution">
    <text evidence="4">The sequence shown here is derived from an EMBL/GenBank/DDBJ whole genome shotgun (WGS) entry which is preliminary data.</text>
</comment>
<dbReference type="CDD" id="cd00085">
    <property type="entry name" value="HNHc"/>
    <property type="match status" value="1"/>
</dbReference>
<keyword evidence="2" id="KW-0812">Transmembrane</keyword>
<sequence length="655" mass="69229">MSMPSVVLGSQREWEDREWFPPGPQLAICLSGGKERLADLTDDELLQVAAAARRQTSWAQARELAAIAELTQRRARAEADGDPDYRILSARDSVTEEVAAALTITSNASATLLHLAERLTGPLADTGAALEAGRVDLAKARVISDLTEGLPEQVTQRVQVAALEKASTQTTGQLRRQIRRIVQRLAPEAIAERKREAVRQRRLELWDTPSGTSDLALCDLAAEDAHAIYNKITAAAHGIKSEGDIRPLNTIRADLAKQLLQGSPLPEAIRDLLTQTCADTPQPVPANDFRPSPSVEADSCPDLRQTGAPTPSAPHRPGHPGHPLQMGAGAGDGGRAAGAPRATANDAQSGSNDVVGVVAGVSGRGAALPDHLAPVPAQVSASNALAMEPGDMASGHATAPHLLALGSSDARRLHVSVPGRVGPVPGHLLPVPAGVRGDPFQGQASALGRLSPGSDDAAPGLPGTPDHPALAEDASDGVSVASSSGIAPAEADGAGVRGARACADAEVFMLADVIGQRLAHVSGRVPSRELPGAVRRAVQRIRHELADAREAACRGGDEVHGRPGYRPSAAMRREVEARHATCVFPSCNQPSHRCDLDHTVPWRPGITCLCNLAPLCRRHHRLKQRPDWRLVQVWPGLLIWVTPSGAWYIVRPDRR</sequence>
<reference evidence="4 5" key="1">
    <citation type="submission" date="2019-03" db="EMBL/GenBank/DDBJ databases">
        <title>Draft genome sequences of novel Actinobacteria.</title>
        <authorList>
            <person name="Sahin N."/>
            <person name="Ay H."/>
            <person name="Saygin H."/>
        </authorList>
    </citation>
    <scope>NUCLEOTIDE SEQUENCE [LARGE SCALE GENOMIC DNA]</scope>
    <source>
        <strain evidence="4 5">DSM 45347</strain>
    </source>
</reference>
<dbReference type="EMBL" id="SMJW01000143">
    <property type="protein sequence ID" value="TDC12132.1"/>
    <property type="molecule type" value="Genomic_DNA"/>
</dbReference>
<dbReference type="InterPro" id="IPR003870">
    <property type="entry name" value="DUF222"/>
</dbReference>
<feature type="compositionally biased region" description="Low complexity" evidence="1">
    <location>
        <begin position="337"/>
        <end position="350"/>
    </location>
</feature>
<evidence type="ECO:0000313" key="5">
    <source>
        <dbReference type="Proteomes" id="UP000295431"/>
    </source>
</evidence>
<organism evidence="4 5">
    <name type="scientific">Actinomadura bangladeshensis</name>
    <dbReference type="NCBI Taxonomy" id="453573"/>
    <lineage>
        <taxon>Bacteria</taxon>
        <taxon>Bacillati</taxon>
        <taxon>Actinomycetota</taxon>
        <taxon>Actinomycetes</taxon>
        <taxon>Streptosporangiales</taxon>
        <taxon>Thermomonosporaceae</taxon>
        <taxon>Actinomadura</taxon>
    </lineage>
</organism>
<keyword evidence="4" id="KW-0255">Endonuclease</keyword>
<feature type="compositionally biased region" description="Low complexity" evidence="1">
    <location>
        <begin position="476"/>
        <end position="485"/>
    </location>
</feature>
<accession>A0A4R4NXC6</accession>
<dbReference type="InterPro" id="IPR003615">
    <property type="entry name" value="HNH_nuc"/>
</dbReference>
<evidence type="ECO:0000259" key="3">
    <source>
        <dbReference type="Pfam" id="PF02720"/>
    </source>
</evidence>
<keyword evidence="4" id="KW-0378">Hydrolase</keyword>
<proteinExistence type="predicted"/>
<dbReference type="Pfam" id="PF02720">
    <property type="entry name" value="DUF222"/>
    <property type="match status" value="1"/>
</dbReference>
<name>A0A4R4NXC6_9ACTN</name>
<evidence type="ECO:0000313" key="4">
    <source>
        <dbReference type="EMBL" id="TDC12132.1"/>
    </source>
</evidence>
<feature type="region of interest" description="Disordered" evidence="1">
    <location>
        <begin position="436"/>
        <end position="494"/>
    </location>
</feature>
<keyword evidence="4" id="KW-0540">Nuclease</keyword>
<dbReference type="Proteomes" id="UP000295431">
    <property type="component" value="Unassembled WGS sequence"/>
</dbReference>
<feature type="region of interest" description="Disordered" evidence="1">
    <location>
        <begin position="279"/>
        <end position="350"/>
    </location>
</feature>
<keyword evidence="5" id="KW-1185">Reference proteome</keyword>
<dbReference type="GO" id="GO:0004519">
    <property type="term" value="F:endonuclease activity"/>
    <property type="evidence" value="ECO:0007669"/>
    <property type="project" value="UniProtKB-KW"/>
</dbReference>
<protein>
    <submittedName>
        <fullName evidence="4">HNH endonuclease</fullName>
    </submittedName>
</protein>